<reference evidence="2 3" key="1">
    <citation type="journal article" date="2012" name="J. Bacteriol.">
        <title>Genome Sequence of Idiomarina xiamenensis Type Strain 10-D-4.</title>
        <authorList>
            <person name="Lai Q."/>
            <person name="Wang L."/>
            <person name="Wang W."/>
            <person name="Shao Z."/>
        </authorList>
    </citation>
    <scope>NUCLEOTIDE SEQUENCE [LARGE SCALE GENOMIC DNA]</scope>
    <source>
        <strain evidence="2 3">10-D-4</strain>
    </source>
</reference>
<dbReference type="EMBL" id="AMRG01000008">
    <property type="protein sequence ID" value="EKE83707.1"/>
    <property type="molecule type" value="Genomic_DNA"/>
</dbReference>
<name>K2KAZ3_9GAMM</name>
<protein>
    <submittedName>
        <fullName evidence="2">Uncharacterized protein</fullName>
    </submittedName>
</protein>
<evidence type="ECO:0000313" key="2">
    <source>
        <dbReference type="EMBL" id="EKE83707.1"/>
    </source>
</evidence>
<evidence type="ECO:0000256" key="1">
    <source>
        <dbReference type="SAM" id="Phobius"/>
    </source>
</evidence>
<feature type="transmembrane region" description="Helical" evidence="1">
    <location>
        <begin position="55"/>
        <end position="74"/>
    </location>
</feature>
<dbReference type="STRING" id="740709.A10D4_07660"/>
<keyword evidence="1" id="KW-0812">Transmembrane</keyword>
<organism evidence="2 3">
    <name type="scientific">Idiomarina xiamenensis 10-D-4</name>
    <dbReference type="NCBI Taxonomy" id="740709"/>
    <lineage>
        <taxon>Bacteria</taxon>
        <taxon>Pseudomonadati</taxon>
        <taxon>Pseudomonadota</taxon>
        <taxon>Gammaproteobacteria</taxon>
        <taxon>Alteromonadales</taxon>
        <taxon>Idiomarinaceae</taxon>
        <taxon>Idiomarina</taxon>
    </lineage>
</organism>
<accession>K2KAZ3</accession>
<dbReference type="AlphaFoldDB" id="K2KAZ3"/>
<dbReference type="PATRIC" id="fig|740709.3.peg.1557"/>
<dbReference type="eggNOG" id="ENOG50316FY">
    <property type="taxonomic scope" value="Bacteria"/>
</dbReference>
<dbReference type="Proteomes" id="UP000014115">
    <property type="component" value="Unassembled WGS sequence"/>
</dbReference>
<evidence type="ECO:0000313" key="3">
    <source>
        <dbReference type="Proteomes" id="UP000014115"/>
    </source>
</evidence>
<keyword evidence="1" id="KW-1133">Transmembrane helix</keyword>
<proteinExistence type="predicted"/>
<sequence>MSTTSSKALPTPQRQVPAAPEGALIFYRDSRRPQGWGGFLLALWMAIYIGQALPLWIVVSGALLTMLVVTVYILKFRPLQAIAWLHNGQLTEQRFWLPKRVTALNEPPQVVYYGDGEWLLQYPDGDQQRQTVVVFTDNLLPAEQQGKVVIRRIQS</sequence>
<dbReference type="OrthoDB" id="6238204at2"/>
<comment type="caution">
    <text evidence="2">The sequence shown here is derived from an EMBL/GenBank/DDBJ whole genome shotgun (WGS) entry which is preliminary data.</text>
</comment>
<dbReference type="RefSeq" id="WP_008488749.1">
    <property type="nucleotide sequence ID" value="NZ_AMRG01000008.1"/>
</dbReference>
<gene>
    <name evidence="2" type="ORF">A10D4_07660</name>
</gene>
<keyword evidence="3" id="KW-1185">Reference proteome</keyword>
<keyword evidence="1" id="KW-0472">Membrane</keyword>